<dbReference type="EC" id="2.7.1.-" evidence="2"/>
<protein>
    <submittedName>
        <fullName evidence="2">Aminoglycoside phosphotransferase family protein</fullName>
        <ecNumber evidence="2">2.7.1.-</ecNumber>
    </submittedName>
</protein>
<organism evidence="2 3">
    <name type="scientific">Sporolactobacillus kofuensis</name>
    <dbReference type="NCBI Taxonomy" id="269672"/>
    <lineage>
        <taxon>Bacteria</taxon>
        <taxon>Bacillati</taxon>
        <taxon>Bacillota</taxon>
        <taxon>Bacilli</taxon>
        <taxon>Bacillales</taxon>
        <taxon>Sporolactobacillaceae</taxon>
        <taxon>Sporolactobacillus</taxon>
    </lineage>
</organism>
<dbReference type="GO" id="GO:0016740">
    <property type="term" value="F:transferase activity"/>
    <property type="evidence" value="ECO:0007669"/>
    <property type="project" value="UniProtKB-KW"/>
</dbReference>
<dbReference type="InterPro" id="IPR002575">
    <property type="entry name" value="Aminoglycoside_PTrfase"/>
</dbReference>
<dbReference type="EMBL" id="JBHSTQ010000005">
    <property type="protein sequence ID" value="MFC6386326.1"/>
    <property type="molecule type" value="Genomic_DNA"/>
</dbReference>
<evidence type="ECO:0000313" key="3">
    <source>
        <dbReference type="Proteomes" id="UP001596267"/>
    </source>
</evidence>
<proteinExistence type="predicted"/>
<keyword evidence="3" id="KW-1185">Reference proteome</keyword>
<dbReference type="Proteomes" id="UP001596267">
    <property type="component" value="Unassembled WGS sequence"/>
</dbReference>
<evidence type="ECO:0000259" key="1">
    <source>
        <dbReference type="Pfam" id="PF01636"/>
    </source>
</evidence>
<dbReference type="SUPFAM" id="SSF56112">
    <property type="entry name" value="Protein kinase-like (PK-like)"/>
    <property type="match status" value="1"/>
</dbReference>
<gene>
    <name evidence="2" type="ORF">ACFP7A_06920</name>
</gene>
<reference evidence="3" key="1">
    <citation type="journal article" date="2019" name="Int. J. Syst. Evol. Microbiol.">
        <title>The Global Catalogue of Microorganisms (GCM) 10K type strain sequencing project: providing services to taxonomists for standard genome sequencing and annotation.</title>
        <authorList>
            <consortium name="The Broad Institute Genomics Platform"/>
            <consortium name="The Broad Institute Genome Sequencing Center for Infectious Disease"/>
            <person name="Wu L."/>
            <person name="Ma J."/>
        </authorList>
    </citation>
    <scope>NUCLEOTIDE SEQUENCE [LARGE SCALE GENOMIC DNA]</scope>
    <source>
        <strain evidence="3">CCUG 42001</strain>
    </source>
</reference>
<dbReference type="InterPro" id="IPR011009">
    <property type="entry name" value="Kinase-like_dom_sf"/>
</dbReference>
<keyword evidence="2" id="KW-0808">Transferase</keyword>
<dbReference type="Gene3D" id="3.90.1200.10">
    <property type="match status" value="1"/>
</dbReference>
<feature type="domain" description="Aminoglycoside phosphotransferase" evidence="1">
    <location>
        <begin position="17"/>
        <end position="238"/>
    </location>
</feature>
<accession>A0ABW1WCL6</accession>
<dbReference type="RefSeq" id="WP_253053439.1">
    <property type="nucleotide sequence ID" value="NZ_JAMXWN010000004.1"/>
</dbReference>
<evidence type="ECO:0000313" key="2">
    <source>
        <dbReference type="EMBL" id="MFC6386326.1"/>
    </source>
</evidence>
<dbReference type="Pfam" id="PF01636">
    <property type="entry name" value="APH"/>
    <property type="match status" value="1"/>
</dbReference>
<dbReference type="PANTHER" id="PTHR41283">
    <property type="entry name" value="AMINOGLYCOSIDE PHOSPHOTRANSFERASE"/>
    <property type="match status" value="1"/>
</dbReference>
<name>A0ABW1WCL6_9BACL</name>
<dbReference type="PANTHER" id="PTHR41283:SF1">
    <property type="entry name" value="AMINOGLYCOSIDE PHOSPHOTRANSFERASE DOMAIN-CONTAINING PROTEIN"/>
    <property type="match status" value="1"/>
</dbReference>
<sequence>MEQFLRDIPGSDQWMNIEEIHAGWSHDQKYVVQLHNRRKYLLRLSSSDQYPRRMKEYDVVKKLLPLDINISKPVSFGRCDNNRKVFTLMTWVDGESASHILPSLSPEKQYELGYQAGKILKQIHLVQVSKGHTSWHDFYNDKIDRKLLSYKDCGIRVPDADMIIDFINVNRSLVKDRPQTFQHGDYHCGNMVIKEKQRIGIIDFDRLDIGDPWEEFNRITWCAGISEAFATGRINGYFENNVPAEFFPLMALYLATNLISSVPWSIAYGQHEIEVMTKEIEKTMEAFANFTSVIPKWYRKEF</sequence>
<comment type="caution">
    <text evidence="2">The sequence shown here is derived from an EMBL/GenBank/DDBJ whole genome shotgun (WGS) entry which is preliminary data.</text>
</comment>